<dbReference type="OrthoDB" id="7998323at2"/>
<organism evidence="1 2">
    <name type="scientific">Methylobacterium pseudosasicola</name>
    <dbReference type="NCBI Taxonomy" id="582667"/>
    <lineage>
        <taxon>Bacteria</taxon>
        <taxon>Pseudomonadati</taxon>
        <taxon>Pseudomonadota</taxon>
        <taxon>Alphaproteobacteria</taxon>
        <taxon>Hyphomicrobiales</taxon>
        <taxon>Methylobacteriaceae</taxon>
        <taxon>Methylobacterium</taxon>
    </lineage>
</organism>
<protein>
    <submittedName>
        <fullName evidence="1">Uncharacterized protein</fullName>
    </submittedName>
</protein>
<dbReference type="RefSeq" id="WP_092043527.1">
    <property type="nucleotide sequence ID" value="NZ_FOTK01000023.1"/>
</dbReference>
<accession>A0A1I4P2Y2</accession>
<evidence type="ECO:0000313" key="2">
    <source>
        <dbReference type="Proteomes" id="UP000199048"/>
    </source>
</evidence>
<evidence type="ECO:0000313" key="1">
    <source>
        <dbReference type="EMBL" id="SFM22161.1"/>
    </source>
</evidence>
<dbReference type="EMBL" id="FOTK01000023">
    <property type="protein sequence ID" value="SFM22161.1"/>
    <property type="molecule type" value="Genomic_DNA"/>
</dbReference>
<keyword evidence="2" id="KW-1185">Reference proteome</keyword>
<sequence length="99" mass="10439">MTEPPAPPDWAATATRAAMQAASELGLGSGFADLDAQTWARLRDRTAEILSGAGGTLPPDWERALAHVLGRPDPDELARDEADTVLAEQGEVFAPEDDA</sequence>
<proteinExistence type="predicted"/>
<dbReference type="AlphaFoldDB" id="A0A1I4P2Y2"/>
<dbReference type="Proteomes" id="UP000199048">
    <property type="component" value="Unassembled WGS sequence"/>
</dbReference>
<dbReference type="STRING" id="582667.SAMN05192568_102321"/>
<reference evidence="2" key="1">
    <citation type="submission" date="2016-10" db="EMBL/GenBank/DDBJ databases">
        <authorList>
            <person name="Varghese N."/>
            <person name="Submissions S."/>
        </authorList>
    </citation>
    <scope>NUCLEOTIDE SEQUENCE [LARGE SCALE GENOMIC DNA]</scope>
    <source>
        <strain evidence="2">BL36</strain>
    </source>
</reference>
<name>A0A1I4P2Y2_9HYPH</name>
<gene>
    <name evidence="1" type="ORF">SAMN05192568_102321</name>
</gene>